<evidence type="ECO:0000313" key="11">
    <source>
        <dbReference type="Proteomes" id="UP001211894"/>
    </source>
</evidence>
<feature type="transmembrane region" description="Helical" evidence="9">
    <location>
        <begin position="85"/>
        <end position="103"/>
    </location>
</feature>
<dbReference type="EMBL" id="JAQKAB010000003">
    <property type="protein sequence ID" value="MDA7026017.1"/>
    <property type="molecule type" value="Genomic_DNA"/>
</dbReference>
<feature type="transmembrane region" description="Helical" evidence="9">
    <location>
        <begin position="30"/>
        <end position="47"/>
    </location>
</feature>
<evidence type="ECO:0000256" key="4">
    <source>
        <dbReference type="ARBA" id="ARBA00022475"/>
    </source>
</evidence>
<feature type="transmembrane region" description="Helical" evidence="9">
    <location>
        <begin position="115"/>
        <end position="140"/>
    </location>
</feature>
<evidence type="ECO:0000313" key="10">
    <source>
        <dbReference type="EMBL" id="MDA7026017.1"/>
    </source>
</evidence>
<evidence type="ECO:0000256" key="1">
    <source>
        <dbReference type="ARBA" id="ARBA00004651"/>
    </source>
</evidence>
<reference evidence="10 11" key="1">
    <citation type="submission" date="2023-01" db="EMBL/GenBank/DDBJ databases">
        <title>Bacillus changyiensis sp. nov., isolated from a coastal deposit.</title>
        <authorList>
            <person name="Xiao G."/>
            <person name="Lai Q."/>
            <person name="Hu Z."/>
            <person name="Shao Z."/>
        </authorList>
    </citation>
    <scope>NUCLEOTIDE SEQUENCE [LARGE SCALE GENOMIC DNA]</scope>
    <source>
        <strain evidence="10 11">CLL-7-23</strain>
    </source>
</reference>
<dbReference type="Proteomes" id="UP001211894">
    <property type="component" value="Unassembled WGS sequence"/>
</dbReference>
<evidence type="ECO:0000256" key="5">
    <source>
        <dbReference type="ARBA" id="ARBA00022692"/>
    </source>
</evidence>
<accession>A0ABT4X3Q0</accession>
<feature type="transmembrane region" description="Helical" evidence="9">
    <location>
        <begin position="54"/>
        <end position="73"/>
    </location>
</feature>
<dbReference type="PANTHER" id="PTHR34295">
    <property type="entry name" value="BIOTIN TRANSPORTER BIOY"/>
    <property type="match status" value="1"/>
</dbReference>
<evidence type="ECO:0000256" key="7">
    <source>
        <dbReference type="ARBA" id="ARBA00023136"/>
    </source>
</evidence>
<evidence type="ECO:0000256" key="2">
    <source>
        <dbReference type="ARBA" id="ARBA00010692"/>
    </source>
</evidence>
<name>A0ABT4X3Q0_9BACI</name>
<dbReference type="RefSeq" id="WP_271339882.1">
    <property type="nucleotide sequence ID" value="NZ_JAQKAB010000003.1"/>
</dbReference>
<protein>
    <recommendedName>
        <fullName evidence="8">Biotin transporter</fullName>
    </recommendedName>
</protein>
<dbReference type="Pfam" id="PF02632">
    <property type="entry name" value="BioY"/>
    <property type="match status" value="1"/>
</dbReference>
<evidence type="ECO:0000256" key="8">
    <source>
        <dbReference type="PIRNR" id="PIRNR016661"/>
    </source>
</evidence>
<comment type="subcellular location">
    <subcellularLocation>
        <location evidence="1 8">Cell membrane</location>
        <topology evidence="1 8">Multi-pass membrane protein</topology>
    </subcellularLocation>
</comment>
<dbReference type="InterPro" id="IPR003784">
    <property type="entry name" value="BioY"/>
</dbReference>
<proteinExistence type="inferred from homology"/>
<comment type="caution">
    <text evidence="10">The sequence shown here is derived from an EMBL/GenBank/DDBJ whole genome shotgun (WGS) entry which is preliminary data.</text>
</comment>
<feature type="transmembrane region" description="Helical" evidence="9">
    <location>
        <begin position="146"/>
        <end position="168"/>
    </location>
</feature>
<keyword evidence="7 8" id="KW-0472">Membrane</keyword>
<gene>
    <name evidence="10" type="ORF">PJ311_05235</name>
</gene>
<dbReference type="Gene3D" id="1.10.1760.20">
    <property type="match status" value="1"/>
</dbReference>
<keyword evidence="3 8" id="KW-0813">Transport</keyword>
<keyword evidence="11" id="KW-1185">Reference proteome</keyword>
<keyword evidence="4 8" id="KW-1003">Cell membrane</keyword>
<dbReference type="PIRSF" id="PIRSF016661">
    <property type="entry name" value="BioY"/>
    <property type="match status" value="1"/>
</dbReference>
<comment type="similarity">
    <text evidence="2 8">Belongs to the BioY family.</text>
</comment>
<organism evidence="10 11">
    <name type="scientific">Bacillus changyiensis</name>
    <dbReference type="NCBI Taxonomy" id="3004103"/>
    <lineage>
        <taxon>Bacteria</taxon>
        <taxon>Bacillati</taxon>
        <taxon>Bacillota</taxon>
        <taxon>Bacilli</taxon>
        <taxon>Bacillales</taxon>
        <taxon>Bacillaceae</taxon>
        <taxon>Bacillus</taxon>
    </lineage>
</organism>
<evidence type="ECO:0000256" key="9">
    <source>
        <dbReference type="SAM" id="Phobius"/>
    </source>
</evidence>
<evidence type="ECO:0000256" key="3">
    <source>
        <dbReference type="ARBA" id="ARBA00022448"/>
    </source>
</evidence>
<dbReference type="PANTHER" id="PTHR34295:SF4">
    <property type="entry name" value="BIOTIN TRANSPORTER BIOY-RELATED"/>
    <property type="match status" value="1"/>
</dbReference>
<sequence length="187" mass="20192">MKIKDMMVISLSTAIIAVLGFVPPLTLPFTQVPITLQTLGVMLAGGINKPKNAALSLIVFLLLVASGIPILAGGRGGLSVFVSPSAGYILAWPVVAFCISLTVTKLSSLHFRKIFFLHILFGIFLLYAVGIPVQAFLMHIDLKKAAVLSLVYIPGDLLKSAAAAFLVLKLRKVLQTHGWEDYKRADY</sequence>
<keyword evidence="5 9" id="KW-0812">Transmembrane</keyword>
<evidence type="ECO:0000256" key="6">
    <source>
        <dbReference type="ARBA" id="ARBA00022989"/>
    </source>
</evidence>
<keyword evidence="6 9" id="KW-1133">Transmembrane helix</keyword>